<proteinExistence type="predicted"/>
<dbReference type="RefSeq" id="WP_154563640.1">
    <property type="nucleotide sequence ID" value="NZ_VUMG01000003.1"/>
</dbReference>
<comment type="caution">
    <text evidence="1">The sequence shown here is derived from an EMBL/GenBank/DDBJ whole genome shotgun (WGS) entry which is preliminary data.</text>
</comment>
<gene>
    <name evidence="1" type="ORF">FYJ43_07655</name>
</gene>
<reference evidence="1 2" key="1">
    <citation type="submission" date="2019-08" db="EMBL/GenBank/DDBJ databases">
        <title>In-depth cultivation of the pig gut microbiome towards novel bacterial diversity and tailored functional studies.</title>
        <authorList>
            <person name="Wylensek D."/>
            <person name="Hitch T.C.A."/>
            <person name="Clavel T."/>
        </authorList>
    </citation>
    <scope>NUCLEOTIDE SEQUENCE [LARGE SCALE GENOMIC DNA]</scope>
    <source>
        <strain evidence="1 2">WCA-380-WT-3A</strain>
    </source>
</reference>
<sequence length="130" mass="14063">MTSGDTTIRVTGLRSTLRDLQRAGADAEDMKTLMHQLGSIVATAAQPLARHHTGAMASSIRPGRGKTKAVIRAGGARVPYAGVQHYGWPRHHISPNPFLVDAINATRPRVLAQLDKGLVDLIGKRHFDIK</sequence>
<keyword evidence="2" id="KW-1185">Reference proteome</keyword>
<name>A0A7K0J7V5_9ACTN</name>
<organism evidence="1 2">
    <name type="scientific">Cutibacterium porci</name>
    <dbReference type="NCBI Taxonomy" id="2605781"/>
    <lineage>
        <taxon>Bacteria</taxon>
        <taxon>Bacillati</taxon>
        <taxon>Actinomycetota</taxon>
        <taxon>Actinomycetes</taxon>
        <taxon>Propionibacteriales</taxon>
        <taxon>Propionibacteriaceae</taxon>
        <taxon>Cutibacterium</taxon>
    </lineage>
</organism>
<evidence type="ECO:0000313" key="2">
    <source>
        <dbReference type="Proteomes" id="UP000466104"/>
    </source>
</evidence>
<evidence type="ECO:0008006" key="3">
    <source>
        <dbReference type="Google" id="ProtNLM"/>
    </source>
</evidence>
<evidence type="ECO:0000313" key="1">
    <source>
        <dbReference type="EMBL" id="MSS45913.1"/>
    </source>
</evidence>
<dbReference type="EMBL" id="VUMG01000003">
    <property type="protein sequence ID" value="MSS45913.1"/>
    <property type="molecule type" value="Genomic_DNA"/>
</dbReference>
<dbReference type="Proteomes" id="UP000466104">
    <property type="component" value="Unassembled WGS sequence"/>
</dbReference>
<accession>A0A7K0J7V5</accession>
<protein>
    <recommendedName>
        <fullName evidence="3">HK97 gp10 family phage protein</fullName>
    </recommendedName>
</protein>
<dbReference type="AlphaFoldDB" id="A0A7K0J7V5"/>